<evidence type="ECO:0000256" key="6">
    <source>
        <dbReference type="ARBA" id="ARBA00023157"/>
    </source>
</evidence>
<comment type="subcellular location">
    <subcellularLocation>
        <location evidence="1">Membrane</location>
        <topology evidence="1">Single-pass membrane protein</topology>
    </subcellularLocation>
</comment>
<dbReference type="GO" id="GO:0009986">
    <property type="term" value="C:cell surface"/>
    <property type="evidence" value="ECO:0007669"/>
    <property type="project" value="TreeGrafter"/>
</dbReference>
<dbReference type="InterPro" id="IPR047164">
    <property type="entry name" value="OX2G-like"/>
</dbReference>
<dbReference type="InterPro" id="IPR036179">
    <property type="entry name" value="Ig-like_dom_sf"/>
</dbReference>
<evidence type="ECO:0000256" key="3">
    <source>
        <dbReference type="ARBA" id="ARBA00022729"/>
    </source>
</evidence>
<dbReference type="PANTHER" id="PTHR46841:SF7">
    <property type="entry name" value="IG-LIKE DOMAIN-CONTAINING PROTEIN"/>
    <property type="match status" value="1"/>
</dbReference>
<dbReference type="AlphaFoldDB" id="A0A4U5TYE7"/>
<dbReference type="GO" id="GO:0034113">
    <property type="term" value="P:heterotypic cell-cell adhesion"/>
    <property type="evidence" value="ECO:0007669"/>
    <property type="project" value="TreeGrafter"/>
</dbReference>
<evidence type="ECO:0000256" key="8">
    <source>
        <dbReference type="ARBA" id="ARBA00023319"/>
    </source>
</evidence>
<dbReference type="GO" id="GO:0150079">
    <property type="term" value="P:negative regulation of neuroinflammatory response"/>
    <property type="evidence" value="ECO:0007669"/>
    <property type="project" value="TreeGrafter"/>
</dbReference>
<keyword evidence="2" id="KW-0812">Transmembrane</keyword>
<dbReference type="SMART" id="SM00406">
    <property type="entry name" value="IGv"/>
    <property type="match status" value="1"/>
</dbReference>
<dbReference type="PANTHER" id="PTHR46841">
    <property type="entry name" value="OX-2 MEMBRANE GLYCOPROTEIN"/>
    <property type="match status" value="1"/>
</dbReference>
<dbReference type="InterPro" id="IPR013106">
    <property type="entry name" value="Ig_V-set"/>
</dbReference>
<gene>
    <name evidence="12" type="ORF">D9C73_000587</name>
</gene>
<keyword evidence="4" id="KW-1133">Transmembrane helix</keyword>
<dbReference type="Pfam" id="PF07686">
    <property type="entry name" value="V-set"/>
    <property type="match status" value="1"/>
</dbReference>
<keyword evidence="13" id="KW-1185">Reference proteome</keyword>
<accession>A0A4U5TYE7</accession>
<feature type="chain" id="PRO_5020771702" evidence="10">
    <location>
        <begin position="19"/>
        <end position="480"/>
    </location>
</feature>
<dbReference type="InterPro" id="IPR013783">
    <property type="entry name" value="Ig-like_fold"/>
</dbReference>
<keyword evidence="7" id="KW-0325">Glycoprotein</keyword>
<keyword evidence="6" id="KW-1015">Disulfide bond</keyword>
<evidence type="ECO:0000259" key="11">
    <source>
        <dbReference type="PROSITE" id="PS50835"/>
    </source>
</evidence>
<dbReference type="GO" id="GO:0016020">
    <property type="term" value="C:membrane"/>
    <property type="evidence" value="ECO:0007669"/>
    <property type="project" value="UniProtKB-SubCell"/>
</dbReference>
<evidence type="ECO:0000256" key="7">
    <source>
        <dbReference type="ARBA" id="ARBA00023180"/>
    </source>
</evidence>
<dbReference type="SUPFAM" id="SSF48726">
    <property type="entry name" value="Immunoglobulin"/>
    <property type="match status" value="4"/>
</dbReference>
<evidence type="ECO:0000313" key="12">
    <source>
        <dbReference type="EMBL" id="TKS66530.1"/>
    </source>
</evidence>
<dbReference type="STRING" id="240159.A0A4U5TYE7"/>
<protein>
    <submittedName>
        <fullName evidence="12">OX-2 membrane glycoprotein</fullName>
    </submittedName>
</protein>
<evidence type="ECO:0000256" key="5">
    <source>
        <dbReference type="ARBA" id="ARBA00023136"/>
    </source>
</evidence>
<dbReference type="PROSITE" id="PS50835">
    <property type="entry name" value="IG_LIKE"/>
    <property type="match status" value="1"/>
</dbReference>
<feature type="region of interest" description="Disordered" evidence="9">
    <location>
        <begin position="458"/>
        <end position="480"/>
    </location>
</feature>
<reference evidence="12 13" key="1">
    <citation type="submission" date="2019-01" db="EMBL/GenBank/DDBJ databases">
        <title>Genome Assembly of Collichthys lucidus.</title>
        <authorList>
            <person name="Cai M."/>
            <person name="Xiao S."/>
        </authorList>
    </citation>
    <scope>NUCLEOTIDE SEQUENCE [LARGE SCALE GENOMIC DNA]</scope>
    <source>
        <strain evidence="12">JT15FE1705JMU</strain>
        <tissue evidence="12">Muscle</tissue>
    </source>
</reference>
<proteinExistence type="predicted"/>
<dbReference type="Proteomes" id="UP000298787">
    <property type="component" value="Chromosome 1"/>
</dbReference>
<dbReference type="GO" id="GO:0043025">
    <property type="term" value="C:neuronal cell body"/>
    <property type="evidence" value="ECO:0007669"/>
    <property type="project" value="TreeGrafter"/>
</dbReference>
<keyword evidence="5" id="KW-0472">Membrane</keyword>
<dbReference type="InterPro" id="IPR007110">
    <property type="entry name" value="Ig-like_dom"/>
</dbReference>
<dbReference type="GO" id="GO:0030424">
    <property type="term" value="C:axon"/>
    <property type="evidence" value="ECO:0007669"/>
    <property type="project" value="TreeGrafter"/>
</dbReference>
<feature type="compositionally biased region" description="Basic and acidic residues" evidence="9">
    <location>
        <begin position="464"/>
        <end position="480"/>
    </location>
</feature>
<feature type="signal peptide" evidence="10">
    <location>
        <begin position="1"/>
        <end position="18"/>
    </location>
</feature>
<dbReference type="GO" id="GO:0098632">
    <property type="term" value="F:cell-cell adhesion mediator activity"/>
    <property type="evidence" value="ECO:0007669"/>
    <property type="project" value="InterPro"/>
</dbReference>
<evidence type="ECO:0000256" key="2">
    <source>
        <dbReference type="ARBA" id="ARBA00022692"/>
    </source>
</evidence>
<evidence type="ECO:0000256" key="1">
    <source>
        <dbReference type="ARBA" id="ARBA00004167"/>
    </source>
</evidence>
<evidence type="ECO:0000313" key="13">
    <source>
        <dbReference type="Proteomes" id="UP000298787"/>
    </source>
</evidence>
<keyword evidence="8" id="KW-0393">Immunoglobulin domain</keyword>
<feature type="domain" description="Ig-like" evidence="11">
    <location>
        <begin position="242"/>
        <end position="353"/>
    </location>
</feature>
<evidence type="ECO:0000256" key="9">
    <source>
        <dbReference type="SAM" id="MobiDB-lite"/>
    </source>
</evidence>
<dbReference type="EMBL" id="CM014078">
    <property type="protein sequence ID" value="TKS66530.1"/>
    <property type="molecule type" value="Genomic_DNA"/>
</dbReference>
<sequence>MWGLWLKLLAVVFIMSDSNWLLDKQHCCSSLSAIMDKWKLFFVLLLPLRLCFHTEEGIVKTIGSEPDVTPICPAATLPVITLIVCKIRTETRGECRLLYNYEHDFVHECDSRFRLAAANQSVLLHLTSLTPEGSGSCTCECSHVGGTDILQLIVTVKVTLVKTIGGGADVTPVCTKEALSNFEVLCKISTERTRGRNCRLRYQHEWGVVNICDSRFTLTAENQTVFLHLTSLTPGDSGNYTSSTSQITGYGNVTAAYGRDAHYRCTVANPAGVLQVTWQRLFKDESIENLATYSKRFGVQVNEPYKGKVIFEEATLNSTSIILKSVKWEDDSCYICSFNVYPDGSKRKQTCLTVQGISEVNTDVHPPSSQEDPQEVVFSCSATGKPAPTIHWSYPHDASALNQPQTATITNSDHTFTSSRNVTLRVPRGWSGQVDCLLNRGVTGERLERISYTLRAENAEQDEGDGHKTPKKHCDELDYT</sequence>
<organism evidence="12 13">
    <name type="scientific">Collichthys lucidus</name>
    <name type="common">Big head croaker</name>
    <name type="synonym">Sciaena lucida</name>
    <dbReference type="NCBI Taxonomy" id="240159"/>
    <lineage>
        <taxon>Eukaryota</taxon>
        <taxon>Metazoa</taxon>
        <taxon>Chordata</taxon>
        <taxon>Craniata</taxon>
        <taxon>Vertebrata</taxon>
        <taxon>Euteleostomi</taxon>
        <taxon>Actinopterygii</taxon>
        <taxon>Neopterygii</taxon>
        <taxon>Teleostei</taxon>
        <taxon>Neoteleostei</taxon>
        <taxon>Acanthomorphata</taxon>
        <taxon>Eupercaria</taxon>
        <taxon>Sciaenidae</taxon>
        <taxon>Collichthys</taxon>
    </lineage>
</organism>
<evidence type="ECO:0000256" key="4">
    <source>
        <dbReference type="ARBA" id="ARBA00022989"/>
    </source>
</evidence>
<evidence type="ECO:0000256" key="10">
    <source>
        <dbReference type="SAM" id="SignalP"/>
    </source>
</evidence>
<keyword evidence="3 10" id="KW-0732">Signal</keyword>
<name>A0A4U5TYE7_COLLU</name>
<dbReference type="Gene3D" id="2.60.40.10">
    <property type="entry name" value="Immunoglobulins"/>
    <property type="match status" value="2"/>
</dbReference>